<accession>A0ACC3C0P9</accession>
<gene>
    <name evidence="1" type="ORF">I4F81_005984</name>
</gene>
<sequence length="286" mass="28766">MRRLLAPSGWFFKGAEAAAAAEASARAAAVYAQWSAPLTGLFVPAVLDAAAPVGLGTRVLDIATGTGVAAVAAAAAGATVLATDFSPGMVDAAAAALAPYPAATVKVMDGTALDVPDGAYDVVLSIFGVVTFPEWQAGLAEALRVTAPGGRLVLATWTSPDGAGYFPTVMATYRETFPDKPSPVLGAGVAALSTPAKVTAALTAAGAERISVTPVEQSWVGPPAAGAVEVLAPIFARAPFCASLSKEELARFHLSLQAALERYAGDDGILRIPSTALVTLAHKPAA</sequence>
<organism evidence="1 2">
    <name type="scientific">Pyropia yezoensis</name>
    <name type="common">Susabi-nori</name>
    <name type="synonym">Porphyra yezoensis</name>
    <dbReference type="NCBI Taxonomy" id="2788"/>
    <lineage>
        <taxon>Eukaryota</taxon>
        <taxon>Rhodophyta</taxon>
        <taxon>Bangiophyceae</taxon>
        <taxon>Bangiales</taxon>
        <taxon>Bangiaceae</taxon>
        <taxon>Pyropia</taxon>
    </lineage>
</organism>
<dbReference type="Proteomes" id="UP000798662">
    <property type="component" value="Chromosome 2"/>
</dbReference>
<reference evidence="1" key="1">
    <citation type="submission" date="2019-11" db="EMBL/GenBank/DDBJ databases">
        <title>Nori genome reveals adaptations in red seaweeds to the harsh intertidal environment.</title>
        <authorList>
            <person name="Wang D."/>
            <person name="Mao Y."/>
        </authorList>
    </citation>
    <scope>NUCLEOTIDE SEQUENCE</scope>
    <source>
        <tissue evidence="1">Gametophyte</tissue>
    </source>
</reference>
<proteinExistence type="predicted"/>
<protein>
    <submittedName>
        <fullName evidence="1">Uncharacterized protein</fullName>
    </submittedName>
</protein>
<dbReference type="EMBL" id="CM020619">
    <property type="protein sequence ID" value="KAK1863428.1"/>
    <property type="molecule type" value="Genomic_DNA"/>
</dbReference>
<evidence type="ECO:0000313" key="2">
    <source>
        <dbReference type="Proteomes" id="UP000798662"/>
    </source>
</evidence>
<comment type="caution">
    <text evidence="1">The sequence shown here is derived from an EMBL/GenBank/DDBJ whole genome shotgun (WGS) entry which is preliminary data.</text>
</comment>
<name>A0ACC3C0P9_PYRYE</name>
<keyword evidence="2" id="KW-1185">Reference proteome</keyword>
<evidence type="ECO:0000313" key="1">
    <source>
        <dbReference type="EMBL" id="KAK1863428.1"/>
    </source>
</evidence>